<feature type="transmembrane region" description="Helical" evidence="2">
    <location>
        <begin position="232"/>
        <end position="250"/>
    </location>
</feature>
<dbReference type="Proteomes" id="UP000186817">
    <property type="component" value="Unassembled WGS sequence"/>
</dbReference>
<keyword evidence="4" id="KW-1185">Reference proteome</keyword>
<feature type="transmembrane region" description="Helical" evidence="2">
    <location>
        <begin position="573"/>
        <end position="594"/>
    </location>
</feature>
<organism evidence="3 4">
    <name type="scientific">Symbiodinium microadriaticum</name>
    <name type="common">Dinoflagellate</name>
    <name type="synonym">Zooxanthella microadriatica</name>
    <dbReference type="NCBI Taxonomy" id="2951"/>
    <lineage>
        <taxon>Eukaryota</taxon>
        <taxon>Sar</taxon>
        <taxon>Alveolata</taxon>
        <taxon>Dinophyceae</taxon>
        <taxon>Suessiales</taxon>
        <taxon>Symbiodiniaceae</taxon>
        <taxon>Symbiodinium</taxon>
    </lineage>
</organism>
<keyword evidence="2" id="KW-1133">Transmembrane helix</keyword>
<feature type="compositionally biased region" description="Polar residues" evidence="1">
    <location>
        <begin position="699"/>
        <end position="710"/>
    </location>
</feature>
<evidence type="ECO:0000313" key="4">
    <source>
        <dbReference type="Proteomes" id="UP000186817"/>
    </source>
</evidence>
<feature type="transmembrane region" description="Helical" evidence="2">
    <location>
        <begin position="507"/>
        <end position="530"/>
    </location>
</feature>
<feature type="transmembrane region" description="Helical" evidence="2">
    <location>
        <begin position="536"/>
        <end position="561"/>
    </location>
</feature>
<evidence type="ECO:0000256" key="2">
    <source>
        <dbReference type="SAM" id="Phobius"/>
    </source>
</evidence>
<feature type="transmembrane region" description="Helical" evidence="2">
    <location>
        <begin position="359"/>
        <end position="385"/>
    </location>
</feature>
<sequence>MVARSSAYGIGMARSQTLYGCGLQEVAASAPAILDNWEELQTQQEFDACLLASSWLQAHQERATRSLESYSEVDDALAEEAGKLISAESDLIGSGQEWLEARAAKLKTCELTRTHKLGVPQCPESMSAKSVSIAGSSRSGHCRQASPDESETEPHKVRWRSLIMTNETLLRSTSDFTVLRCFGRVFRDYPEDFDTFTLSDVTHKLHVFISYNWAMPQWLKFMALAFHFNHKAASAAATVAYITTILLVMLHAEAHEDSDDLFFRSHLGTGVCVVTYWLFLLCWHDVKALFWRRGKRVFLDRCCIHQTDEELKQQGIENLDIFLQLSDQMLVVYSELYTKKLWTMYELATFLPKRGPNRLAVLPTFLIRCTILAVPMVALHCIWVQMLLVDDVQQPVEDLLLDSRLAILLLDLPLLLVVTWAFRRWAKEEKQMRENVRTFHYGDSHCLKEADRSMVYSNIARYMRETKAVSAEAPDEDALVAFNELVRTEVPIAVTKSLGGWGIPLRYLFVILMPMMTNIVDYLAVAPLLYPEPLPMAMYATGLLIFATSSLVCATFLVWLTQCYLSLRGPLEWLVIFVFSLLHIGPFVAVYALVQLLQGPAADGELGAVAGLVSIAVAQLAVLLAVHCRCCGRREEQHLIRSNKRTLYNIAYKVRFVRSLTRRATKSPKTMRIPEMPVQESEEENSDFHGVTRGESMDSKATQTVTEAQM</sequence>
<protein>
    <submittedName>
        <fullName evidence="3">Uncharacterized protein</fullName>
    </submittedName>
</protein>
<keyword evidence="2" id="KW-0812">Transmembrane</keyword>
<dbReference type="OrthoDB" id="436335at2759"/>
<feature type="transmembrane region" description="Helical" evidence="2">
    <location>
        <begin position="606"/>
        <end position="626"/>
    </location>
</feature>
<keyword evidence="2" id="KW-0472">Membrane</keyword>
<feature type="compositionally biased region" description="Basic and acidic residues" evidence="1">
    <location>
        <begin position="686"/>
        <end position="698"/>
    </location>
</feature>
<accession>A0A1Q9DZ39</accession>
<gene>
    <name evidence="3" type="ORF">AK812_SmicGene16885</name>
</gene>
<feature type="transmembrane region" description="Helical" evidence="2">
    <location>
        <begin position="405"/>
        <end position="423"/>
    </location>
</feature>
<proteinExistence type="predicted"/>
<dbReference type="EMBL" id="LSRX01000327">
    <property type="protein sequence ID" value="OLQ00440.1"/>
    <property type="molecule type" value="Genomic_DNA"/>
</dbReference>
<comment type="caution">
    <text evidence="3">The sequence shown here is derived from an EMBL/GenBank/DDBJ whole genome shotgun (WGS) entry which is preliminary data.</text>
</comment>
<evidence type="ECO:0000313" key="3">
    <source>
        <dbReference type="EMBL" id="OLQ00440.1"/>
    </source>
</evidence>
<dbReference type="AlphaFoldDB" id="A0A1Q9DZ39"/>
<name>A0A1Q9DZ39_SYMMI</name>
<feature type="transmembrane region" description="Helical" evidence="2">
    <location>
        <begin position="262"/>
        <end position="283"/>
    </location>
</feature>
<feature type="region of interest" description="Disordered" evidence="1">
    <location>
        <begin position="667"/>
        <end position="710"/>
    </location>
</feature>
<evidence type="ECO:0000256" key="1">
    <source>
        <dbReference type="SAM" id="MobiDB-lite"/>
    </source>
</evidence>
<reference evidence="3 4" key="1">
    <citation type="submission" date="2016-02" db="EMBL/GenBank/DDBJ databases">
        <title>Genome analysis of coral dinoflagellate symbionts highlights evolutionary adaptations to a symbiotic lifestyle.</title>
        <authorList>
            <person name="Aranda M."/>
            <person name="Li Y."/>
            <person name="Liew Y.J."/>
            <person name="Baumgarten S."/>
            <person name="Simakov O."/>
            <person name="Wilson M."/>
            <person name="Piel J."/>
            <person name="Ashoor H."/>
            <person name="Bougouffa S."/>
            <person name="Bajic V.B."/>
            <person name="Ryu T."/>
            <person name="Ravasi T."/>
            <person name="Bayer T."/>
            <person name="Micklem G."/>
            <person name="Kim H."/>
            <person name="Bhak J."/>
            <person name="Lajeunesse T.C."/>
            <person name="Voolstra C.R."/>
        </authorList>
    </citation>
    <scope>NUCLEOTIDE SEQUENCE [LARGE SCALE GENOMIC DNA]</scope>
    <source>
        <strain evidence="3 4">CCMP2467</strain>
    </source>
</reference>